<dbReference type="InterPro" id="IPR001890">
    <property type="entry name" value="RNA-binding_CRM"/>
</dbReference>
<evidence type="ECO:0000256" key="1">
    <source>
        <dbReference type="ARBA" id="ARBA00022884"/>
    </source>
</evidence>
<reference evidence="4" key="1">
    <citation type="submission" date="2009-01" db="EMBL/GenBank/DDBJ databases">
        <authorList>
            <person name="Qin X."/>
            <person name="Bachman B."/>
            <person name="Battles P."/>
            <person name="Bell A."/>
            <person name="Bess C."/>
            <person name="Bickham C."/>
            <person name="Chaboub L."/>
            <person name="Chen D."/>
            <person name="Coyle M."/>
            <person name="Deiros D.R."/>
            <person name="Dinh H."/>
            <person name="Forbes L."/>
            <person name="Fowler G."/>
            <person name="Francisco L."/>
            <person name="Fu Q."/>
            <person name="Gubbala S."/>
            <person name="Hale W."/>
            <person name="Han Y."/>
            <person name="Hemphill L."/>
            <person name="Highlander S.K."/>
            <person name="Hirani K."/>
            <person name="Hogues M."/>
            <person name="Jackson L."/>
            <person name="Jakkamsetti A."/>
            <person name="Javaid M."/>
            <person name="Jiang H."/>
            <person name="Korchina V."/>
            <person name="Kovar C."/>
            <person name="Lara F."/>
            <person name="Lee S."/>
            <person name="Mata R."/>
            <person name="Mathew T."/>
            <person name="Moen C."/>
            <person name="Morales K."/>
            <person name="Munidasa M."/>
            <person name="Nazareth L."/>
            <person name="Ngo R."/>
            <person name="Nguyen L."/>
            <person name="Okwuonu G."/>
            <person name="Ongeri F."/>
            <person name="Patil S."/>
            <person name="Petrosino J."/>
            <person name="Pham C."/>
            <person name="Pham P."/>
            <person name="Pu L.-L."/>
            <person name="Puazo M."/>
            <person name="Raj R."/>
            <person name="Reid J."/>
            <person name="Rouhana J."/>
            <person name="Saada N."/>
            <person name="Shang Y."/>
            <person name="Simmons D."/>
            <person name="Thornton R."/>
            <person name="Warren J."/>
            <person name="Weissenberger G."/>
            <person name="Zhang J."/>
            <person name="Zhang L."/>
            <person name="Zhou C."/>
            <person name="Zhu D."/>
            <person name="Muzny D."/>
            <person name="Worley K."/>
            <person name="Gibbs R."/>
        </authorList>
    </citation>
    <scope>NUCLEOTIDE SEQUENCE [LARGE SCALE GENOMIC DNA]</scope>
    <source>
        <strain evidence="4">LMS2-1</strain>
    </source>
</reference>
<dbReference type="EMBL" id="ACIZ01000071">
    <property type="protein sequence ID" value="EEN80060.1"/>
    <property type="molecule type" value="Genomic_DNA"/>
</dbReference>
<dbReference type="InterPro" id="IPR051925">
    <property type="entry name" value="RNA-binding_domain"/>
</dbReference>
<name>C2JY07_LACRM</name>
<dbReference type="PANTHER" id="PTHR40065">
    <property type="entry name" value="RNA-BINDING PROTEIN YHBY"/>
    <property type="match status" value="1"/>
</dbReference>
<dbReference type="PANTHER" id="PTHR40065:SF3">
    <property type="entry name" value="RNA-BINDING PROTEIN YHBY"/>
    <property type="match status" value="1"/>
</dbReference>
<dbReference type="Gene3D" id="3.30.110.60">
    <property type="entry name" value="YhbY-like"/>
    <property type="match status" value="1"/>
</dbReference>
<dbReference type="GO" id="GO:0003723">
    <property type="term" value="F:RNA binding"/>
    <property type="evidence" value="ECO:0007669"/>
    <property type="project" value="UniProtKB-UniRule"/>
</dbReference>
<organism evidence="4 5">
    <name type="scientific">Lacticaseibacillus rhamnosus (strain LMS2-1)</name>
    <dbReference type="NCBI Taxonomy" id="525361"/>
    <lineage>
        <taxon>Bacteria</taxon>
        <taxon>Bacillati</taxon>
        <taxon>Bacillota</taxon>
        <taxon>Bacilli</taxon>
        <taxon>Lactobacillales</taxon>
        <taxon>Lactobacillaceae</taxon>
        <taxon>Lacticaseibacillus</taxon>
    </lineage>
</organism>
<accession>C2JY07</accession>
<dbReference type="InterPro" id="IPR035920">
    <property type="entry name" value="YhbY-like_sf"/>
</dbReference>
<evidence type="ECO:0000313" key="5">
    <source>
        <dbReference type="Proteomes" id="UP000004525"/>
    </source>
</evidence>
<evidence type="ECO:0000259" key="3">
    <source>
        <dbReference type="PROSITE" id="PS51295"/>
    </source>
</evidence>
<sequence>MFYYVKHLFKRAAANPQRPKSCTGGGKAAQLNQRSVKNMLTGKQKRYLRSLAMTTKPLIQVGKNGLGDAFVAGVKDAIETRELVKISLLPTADDTPQEVADTLQAAIAGLEVAQIIGRTVIVYKQAEKSEHRRISLEVNAR</sequence>
<dbReference type="Proteomes" id="UP000004525">
    <property type="component" value="Unassembled WGS sequence"/>
</dbReference>
<comment type="caution">
    <text evidence="4">The sequence shown here is derived from an EMBL/GenBank/DDBJ whole genome shotgun (WGS) entry which is preliminary data.</text>
</comment>
<dbReference type="SMART" id="SM01103">
    <property type="entry name" value="CRS1_YhbY"/>
    <property type="match status" value="1"/>
</dbReference>
<dbReference type="AlphaFoldDB" id="C2JY07"/>
<keyword evidence="5" id="KW-1185">Reference proteome</keyword>
<dbReference type="PROSITE" id="PS51295">
    <property type="entry name" value="CRM"/>
    <property type="match status" value="1"/>
</dbReference>
<feature type="domain" description="CRM" evidence="3">
    <location>
        <begin position="38"/>
        <end position="135"/>
    </location>
</feature>
<evidence type="ECO:0000313" key="4">
    <source>
        <dbReference type="EMBL" id="EEN80060.1"/>
    </source>
</evidence>
<protein>
    <submittedName>
        <fullName evidence="4">RNA-binding protein, YhbY family</fullName>
    </submittedName>
</protein>
<proteinExistence type="predicted"/>
<dbReference type="Pfam" id="PF01985">
    <property type="entry name" value="CRS1_YhbY"/>
    <property type="match status" value="1"/>
</dbReference>
<keyword evidence="1 2" id="KW-0694">RNA-binding</keyword>
<evidence type="ECO:0000256" key="2">
    <source>
        <dbReference type="PROSITE-ProRule" id="PRU00626"/>
    </source>
</evidence>
<dbReference type="HOGENOM" id="CLU_095994_1_0_9"/>
<gene>
    <name evidence="4" type="ORF">HMPREF0539_1792</name>
</gene>
<dbReference type="SUPFAM" id="SSF75471">
    <property type="entry name" value="YhbY-like"/>
    <property type="match status" value="1"/>
</dbReference>